<accession>A0AAV4X0H4</accession>
<sequence>MQAEHLSKPAESAKFAFREMLQASLIALANRGISCSHRNALCTERGDGDLTKFRQRFHCRVRGKGKWRFITQGHNQLPRQNEQIKDKQRKIKEQRPLITH</sequence>
<reference evidence="2 3" key="1">
    <citation type="submission" date="2021-06" db="EMBL/GenBank/DDBJ databases">
        <title>Caerostris extrusa draft genome.</title>
        <authorList>
            <person name="Kono N."/>
            <person name="Arakawa K."/>
        </authorList>
    </citation>
    <scope>NUCLEOTIDE SEQUENCE [LARGE SCALE GENOMIC DNA]</scope>
</reference>
<feature type="region of interest" description="Disordered" evidence="1">
    <location>
        <begin position="76"/>
        <end position="100"/>
    </location>
</feature>
<evidence type="ECO:0000313" key="3">
    <source>
        <dbReference type="Proteomes" id="UP001054945"/>
    </source>
</evidence>
<dbReference type="AlphaFoldDB" id="A0AAV4X0H4"/>
<dbReference type="Proteomes" id="UP001054945">
    <property type="component" value="Unassembled WGS sequence"/>
</dbReference>
<comment type="caution">
    <text evidence="2">The sequence shown here is derived from an EMBL/GenBank/DDBJ whole genome shotgun (WGS) entry which is preliminary data.</text>
</comment>
<keyword evidence="3" id="KW-1185">Reference proteome</keyword>
<organism evidence="2 3">
    <name type="scientific">Caerostris extrusa</name>
    <name type="common">Bark spider</name>
    <name type="synonym">Caerostris bankana</name>
    <dbReference type="NCBI Taxonomy" id="172846"/>
    <lineage>
        <taxon>Eukaryota</taxon>
        <taxon>Metazoa</taxon>
        <taxon>Ecdysozoa</taxon>
        <taxon>Arthropoda</taxon>
        <taxon>Chelicerata</taxon>
        <taxon>Arachnida</taxon>
        <taxon>Araneae</taxon>
        <taxon>Araneomorphae</taxon>
        <taxon>Entelegynae</taxon>
        <taxon>Araneoidea</taxon>
        <taxon>Araneidae</taxon>
        <taxon>Caerostris</taxon>
    </lineage>
</organism>
<gene>
    <name evidence="2" type="ORF">CEXT_642961</name>
</gene>
<dbReference type="EMBL" id="BPLR01017016">
    <property type="protein sequence ID" value="GIY88043.1"/>
    <property type="molecule type" value="Genomic_DNA"/>
</dbReference>
<proteinExistence type="predicted"/>
<name>A0AAV4X0H4_CAEEX</name>
<feature type="compositionally biased region" description="Basic and acidic residues" evidence="1">
    <location>
        <begin position="82"/>
        <end position="100"/>
    </location>
</feature>
<protein>
    <submittedName>
        <fullName evidence="2">Uncharacterized protein</fullName>
    </submittedName>
</protein>
<evidence type="ECO:0000313" key="2">
    <source>
        <dbReference type="EMBL" id="GIY88043.1"/>
    </source>
</evidence>
<evidence type="ECO:0000256" key="1">
    <source>
        <dbReference type="SAM" id="MobiDB-lite"/>
    </source>
</evidence>